<name>A0ACC2Q6H6_9NEOP</name>
<evidence type="ECO:0000313" key="1">
    <source>
        <dbReference type="EMBL" id="KAJ8709599.1"/>
    </source>
</evidence>
<proteinExistence type="predicted"/>
<keyword evidence="2" id="KW-1185">Reference proteome</keyword>
<protein>
    <submittedName>
        <fullName evidence="1">Uncharacterized protein</fullName>
    </submittedName>
</protein>
<evidence type="ECO:0000313" key="2">
    <source>
        <dbReference type="Proteomes" id="UP001231649"/>
    </source>
</evidence>
<reference evidence="1" key="1">
    <citation type="submission" date="2023-03" db="EMBL/GenBank/DDBJ databases">
        <title>Chromosome-level genomes of two armyworms, Mythimna separata and Mythimna loreyi, provide insights into the biosynthesis and reception of sex pheromones.</title>
        <authorList>
            <person name="Zhao H."/>
        </authorList>
    </citation>
    <scope>NUCLEOTIDE SEQUENCE</scope>
    <source>
        <strain evidence="1">BeijingLab</strain>
    </source>
</reference>
<sequence>MPQRRLRNEEGDVPQNLSYPAMASGDSTPCSLCQQQDIFTRNKNKLSRSVRYELEDALVGLCDAWFDEIKPHLVRNNIKLHVGGSSTGGAKHCGSTSPSGPTAGHPSANDCTHLDPASSPDCKLCQLLVTAASCIESAARQAAGFAPSSPFALDFSTSDNSRSSSDSDTQL</sequence>
<comment type="caution">
    <text evidence="1">The sequence shown here is derived from an EMBL/GenBank/DDBJ whole genome shotgun (WGS) entry which is preliminary data.</text>
</comment>
<organism evidence="1 2">
    <name type="scientific">Mythimna loreyi</name>
    <dbReference type="NCBI Taxonomy" id="667449"/>
    <lineage>
        <taxon>Eukaryota</taxon>
        <taxon>Metazoa</taxon>
        <taxon>Ecdysozoa</taxon>
        <taxon>Arthropoda</taxon>
        <taxon>Hexapoda</taxon>
        <taxon>Insecta</taxon>
        <taxon>Pterygota</taxon>
        <taxon>Neoptera</taxon>
        <taxon>Endopterygota</taxon>
        <taxon>Lepidoptera</taxon>
        <taxon>Glossata</taxon>
        <taxon>Ditrysia</taxon>
        <taxon>Noctuoidea</taxon>
        <taxon>Noctuidae</taxon>
        <taxon>Noctuinae</taxon>
        <taxon>Hadenini</taxon>
        <taxon>Mythimna</taxon>
    </lineage>
</organism>
<dbReference type="Proteomes" id="UP001231649">
    <property type="component" value="Chromosome 24"/>
</dbReference>
<dbReference type="EMBL" id="CM056800">
    <property type="protein sequence ID" value="KAJ8709599.1"/>
    <property type="molecule type" value="Genomic_DNA"/>
</dbReference>
<gene>
    <name evidence="1" type="ORF">PYW08_009603</name>
</gene>
<accession>A0ACC2Q6H6</accession>